<dbReference type="InterPro" id="IPR036671">
    <property type="entry name" value="DPH_MB_sf"/>
</dbReference>
<feature type="domain" description="DPH-type MB" evidence="10">
    <location>
        <begin position="33"/>
        <end position="89"/>
    </location>
</feature>
<dbReference type="InterPro" id="IPR044248">
    <property type="entry name" value="DPH3/4-like"/>
</dbReference>
<evidence type="ECO:0000256" key="6">
    <source>
        <dbReference type="ARBA" id="ARBA00041070"/>
    </source>
</evidence>
<evidence type="ECO:0000256" key="3">
    <source>
        <dbReference type="ARBA" id="ARBA00023004"/>
    </source>
</evidence>
<dbReference type="FunFam" id="3.10.660.10:FF:000001">
    <property type="entry name" value="Diphthamide biosynthesis 3"/>
    <property type="match status" value="1"/>
</dbReference>
<evidence type="ECO:0000259" key="10">
    <source>
        <dbReference type="PROSITE" id="PS51074"/>
    </source>
</evidence>
<dbReference type="GeneID" id="116661572"/>
<organism evidence="11 12">
    <name type="scientific">Camelus ferus</name>
    <name type="common">Wild bactrian camel</name>
    <name type="synonym">Camelus bactrianus ferus</name>
    <dbReference type="NCBI Taxonomy" id="419612"/>
    <lineage>
        <taxon>Eukaryota</taxon>
        <taxon>Metazoa</taxon>
        <taxon>Chordata</taxon>
        <taxon>Craniata</taxon>
        <taxon>Vertebrata</taxon>
        <taxon>Euteleostomi</taxon>
        <taxon>Mammalia</taxon>
        <taxon>Eutheria</taxon>
        <taxon>Laurasiatheria</taxon>
        <taxon>Artiodactyla</taxon>
        <taxon>Tylopoda</taxon>
        <taxon>Camelidae</taxon>
        <taxon>Camelus</taxon>
    </lineage>
</organism>
<evidence type="ECO:0000256" key="5">
    <source>
        <dbReference type="ARBA" id="ARBA00036267"/>
    </source>
</evidence>
<comment type="subunit">
    <text evidence="8">Component of the 2-(3-amino-3-carboxypropyl)histidine synthase complex composed of DPH1, DPH2, DPH3 and a NADH-dependent reductase. Interacts with SERGEF.</text>
</comment>
<protein>
    <recommendedName>
        <fullName evidence="6">Diphthamide biosynthesis protein 3</fullName>
    </recommendedName>
    <alternativeName>
        <fullName evidence="7">CSL-type zinc finger-containing protein 2</fullName>
    </alternativeName>
</protein>
<evidence type="ECO:0000256" key="1">
    <source>
        <dbReference type="ARBA" id="ARBA00005156"/>
    </source>
</evidence>
<dbReference type="Pfam" id="PF05207">
    <property type="entry name" value="Zn_ribbon_CSL"/>
    <property type="match status" value="1"/>
</dbReference>
<sequence>MEYSKPYSSDWPRPGLEGWGDRLVLAPVTIVVFHNEVRIEDFQYDRDSETYFYPCPCRVNFCIAKEDLEKGEDVAACLSCSLIIKVINDKDQFTCGETVPAPSINRELVKC</sequence>
<reference evidence="12" key="1">
    <citation type="submission" date="2025-08" db="UniProtKB">
        <authorList>
            <consortium name="RefSeq"/>
        </authorList>
    </citation>
    <scope>IDENTIFICATION</scope>
    <source>
        <tissue evidence="12">Ear skin</tissue>
    </source>
</reference>
<comment type="catalytic activity">
    <reaction evidence="5">
        <text>[3Fe-4S](1+)-[protein] + Fe(2+)-[Dph3] = [3Fe-4S](0)-[protein] + Fe(3+)-[Dph3]</text>
        <dbReference type="Rhea" id="RHEA:71235"/>
        <dbReference type="Rhea" id="RHEA-COMP:17996"/>
        <dbReference type="Rhea" id="RHEA-COMP:17997"/>
        <dbReference type="Rhea" id="RHEA-COMP:18002"/>
        <dbReference type="Rhea" id="RHEA-COMP:18003"/>
        <dbReference type="ChEBI" id="CHEBI:29033"/>
        <dbReference type="ChEBI" id="CHEBI:29034"/>
        <dbReference type="ChEBI" id="CHEBI:33751"/>
        <dbReference type="ChEBI" id="CHEBI:47402"/>
        <dbReference type="ChEBI" id="CHEBI:83228"/>
    </reaction>
</comment>
<name>A0A8B8SJD4_CAMFR</name>
<evidence type="ECO:0000256" key="8">
    <source>
        <dbReference type="ARBA" id="ARBA00046426"/>
    </source>
</evidence>
<comment type="pathway">
    <text evidence="1">Protein modification; peptidyl-diphthamide biosynthesis.</text>
</comment>
<dbReference type="SUPFAM" id="SSF144217">
    <property type="entry name" value="CSL zinc finger"/>
    <property type="match status" value="1"/>
</dbReference>
<dbReference type="RefSeq" id="XP_032329879.1">
    <property type="nucleotide sequence ID" value="XM_032473988.1"/>
</dbReference>
<comment type="catalytic activity">
    <reaction evidence="9">
        <text>2 [3Fe-4S](0)-[protein] + 2 Fe(2+)-[Dph3] + NADH = 2 [4Fe-4S](1+)-[protein] + 2 [Dph3] + NAD(+) + H(+)</text>
        <dbReference type="Rhea" id="RHEA:71239"/>
        <dbReference type="Rhea" id="RHEA-COMP:17997"/>
        <dbReference type="Rhea" id="RHEA-COMP:17998"/>
        <dbReference type="Rhea" id="RHEA-COMP:18001"/>
        <dbReference type="Rhea" id="RHEA-COMP:18002"/>
        <dbReference type="ChEBI" id="CHEBI:15378"/>
        <dbReference type="ChEBI" id="CHEBI:29033"/>
        <dbReference type="ChEBI" id="CHEBI:33723"/>
        <dbReference type="ChEBI" id="CHEBI:47402"/>
        <dbReference type="ChEBI" id="CHEBI:57540"/>
        <dbReference type="ChEBI" id="CHEBI:57945"/>
        <dbReference type="ChEBI" id="CHEBI:83228"/>
    </reaction>
</comment>
<dbReference type="AlphaFoldDB" id="A0A8B8SJD4"/>
<dbReference type="InterPro" id="IPR007872">
    <property type="entry name" value="DPH_MB_dom"/>
</dbReference>
<evidence type="ECO:0000256" key="9">
    <source>
        <dbReference type="ARBA" id="ARBA00048125"/>
    </source>
</evidence>
<evidence type="ECO:0000313" key="12">
    <source>
        <dbReference type="RefSeq" id="XP_032329879.1"/>
    </source>
</evidence>
<evidence type="ECO:0000256" key="2">
    <source>
        <dbReference type="ARBA" id="ARBA00022723"/>
    </source>
</evidence>
<evidence type="ECO:0000256" key="7">
    <source>
        <dbReference type="ARBA" id="ARBA00041904"/>
    </source>
</evidence>
<keyword evidence="11" id="KW-1185">Reference proteome</keyword>
<keyword evidence="3" id="KW-0408">Iron</keyword>
<proteinExistence type="inferred from homology"/>
<dbReference type="GO" id="GO:0046872">
    <property type="term" value="F:metal ion binding"/>
    <property type="evidence" value="ECO:0007669"/>
    <property type="project" value="UniProtKB-KW"/>
</dbReference>
<dbReference type="PROSITE" id="PS51074">
    <property type="entry name" value="DPH_MB"/>
    <property type="match status" value="1"/>
</dbReference>
<dbReference type="Proteomes" id="UP000694856">
    <property type="component" value="Chromosome 35"/>
</dbReference>
<accession>A0A8B8SJD4</accession>
<keyword evidence="2" id="KW-0479">Metal-binding</keyword>
<dbReference type="GO" id="GO:0017183">
    <property type="term" value="P:protein histidyl modification to diphthamide"/>
    <property type="evidence" value="ECO:0007669"/>
    <property type="project" value="InterPro"/>
</dbReference>
<evidence type="ECO:0000256" key="4">
    <source>
        <dbReference type="ARBA" id="ARBA00024032"/>
    </source>
</evidence>
<dbReference type="PANTHER" id="PTHR21454">
    <property type="entry name" value="DPH3 HOMOLOG-RELATED"/>
    <property type="match status" value="1"/>
</dbReference>
<gene>
    <name evidence="12" type="primary">LOC116661572</name>
</gene>
<dbReference type="KEGG" id="cfr:116661572"/>
<dbReference type="Gene3D" id="3.10.660.10">
    <property type="entry name" value="DPH Zinc finger"/>
    <property type="match status" value="1"/>
</dbReference>
<dbReference type="PANTHER" id="PTHR21454:SF31">
    <property type="entry name" value="DIPHTHAMIDE BIOSYNTHESIS PROTEIN 3"/>
    <property type="match status" value="1"/>
</dbReference>
<comment type="similarity">
    <text evidence="4">Belongs to the DPH3 family.</text>
</comment>
<evidence type="ECO:0000313" key="11">
    <source>
        <dbReference type="Proteomes" id="UP000694856"/>
    </source>
</evidence>